<dbReference type="AlphaFoldDB" id="F0WRL5"/>
<evidence type="ECO:0000256" key="1">
    <source>
        <dbReference type="SAM" id="MobiDB-lite"/>
    </source>
</evidence>
<gene>
    <name evidence="2" type="primary">AlNc14C216G9016</name>
    <name evidence="2" type="ORF">ALNC14_101230</name>
</gene>
<organism evidence="2">
    <name type="scientific">Albugo laibachii Nc14</name>
    <dbReference type="NCBI Taxonomy" id="890382"/>
    <lineage>
        <taxon>Eukaryota</taxon>
        <taxon>Sar</taxon>
        <taxon>Stramenopiles</taxon>
        <taxon>Oomycota</taxon>
        <taxon>Peronosporomycetes</taxon>
        <taxon>Albuginales</taxon>
        <taxon>Albuginaceae</taxon>
        <taxon>Albugo</taxon>
    </lineage>
</organism>
<accession>F0WRL5</accession>
<reference evidence="2" key="2">
    <citation type="submission" date="2011-02" db="EMBL/GenBank/DDBJ databases">
        <authorList>
            <person name="MacLean D."/>
        </authorList>
    </citation>
    <scope>NUCLEOTIDE SEQUENCE</scope>
</reference>
<reference evidence="2" key="1">
    <citation type="journal article" date="2011" name="PLoS Biol.">
        <title>Gene gain and loss during evolution of obligate parasitism in the white rust pathogen of Arabidopsis thaliana.</title>
        <authorList>
            <person name="Kemen E."/>
            <person name="Gardiner A."/>
            <person name="Schultz-Larsen T."/>
            <person name="Kemen A.C."/>
            <person name="Balmuth A.L."/>
            <person name="Robert-Seilaniantz A."/>
            <person name="Bailey K."/>
            <person name="Holub E."/>
            <person name="Studholme D.J."/>
            <person name="Maclean D."/>
            <person name="Jones J.D."/>
        </authorList>
    </citation>
    <scope>NUCLEOTIDE SEQUENCE</scope>
</reference>
<sequence>MSSTDSKSPCVGFGGMLSGVHWCPSRFVNMHSFFGTPLGKEGSGQPVHCPRCETKTVLTPNSASPIVAMFALGLCSAESTLSKTYPSRLMQAPALSPPPLSNTETNPSQGKRSPHSVSTIAQRIKVVCWLADKEEKGGWWKGLLARSVDEFPDIFNSVTRNANLTKAASWWKGRDKILGSSRKHWWDEEDHGEVGCRGSTRAVGRV</sequence>
<proteinExistence type="predicted"/>
<evidence type="ECO:0000313" key="2">
    <source>
        <dbReference type="EMBL" id="CCA23979.1"/>
    </source>
</evidence>
<feature type="compositionally biased region" description="Polar residues" evidence="1">
    <location>
        <begin position="101"/>
        <end position="116"/>
    </location>
</feature>
<dbReference type="HOGENOM" id="CLU_1333998_0_0_1"/>
<dbReference type="EMBL" id="FR824261">
    <property type="protein sequence ID" value="CCA23979.1"/>
    <property type="molecule type" value="Genomic_DNA"/>
</dbReference>
<name>F0WRL5_9STRA</name>
<feature type="region of interest" description="Disordered" evidence="1">
    <location>
        <begin position="92"/>
        <end position="116"/>
    </location>
</feature>
<protein>
    <submittedName>
        <fullName evidence="2">AlNc14C216G9016 protein</fullName>
    </submittedName>
</protein>